<name>C8W4I8_DESAS</name>
<dbReference type="SUPFAM" id="SSF53448">
    <property type="entry name" value="Nucleotide-diphospho-sugar transferases"/>
    <property type="match status" value="1"/>
</dbReference>
<dbReference type="STRING" id="485916.Dtox_3123"/>
<dbReference type="InterPro" id="IPR011990">
    <property type="entry name" value="TPR-like_helical_dom_sf"/>
</dbReference>
<gene>
    <name evidence="1" type="ordered locus">Dtox_3123</name>
</gene>
<organism evidence="1 2">
    <name type="scientific">Desulfofarcimen acetoxidans (strain ATCC 49208 / DSM 771 / KCTC 5769 / VKM B-1644 / 5575)</name>
    <name type="common">Desulfotomaculum acetoxidans</name>
    <dbReference type="NCBI Taxonomy" id="485916"/>
    <lineage>
        <taxon>Bacteria</taxon>
        <taxon>Bacillati</taxon>
        <taxon>Bacillota</taxon>
        <taxon>Clostridia</taxon>
        <taxon>Eubacteriales</taxon>
        <taxon>Peptococcaceae</taxon>
        <taxon>Desulfofarcimen</taxon>
    </lineage>
</organism>
<proteinExistence type="predicted"/>
<dbReference type="EMBL" id="CP001720">
    <property type="protein sequence ID" value="ACV63874.1"/>
    <property type="molecule type" value="Genomic_DNA"/>
</dbReference>
<dbReference type="SUPFAM" id="SSF48452">
    <property type="entry name" value="TPR-like"/>
    <property type="match status" value="1"/>
</dbReference>
<dbReference type="RefSeq" id="WP_015758566.1">
    <property type="nucleotide sequence ID" value="NC_013216.1"/>
</dbReference>
<evidence type="ECO:0000313" key="2">
    <source>
        <dbReference type="Proteomes" id="UP000002217"/>
    </source>
</evidence>
<dbReference type="InterPro" id="IPR029044">
    <property type="entry name" value="Nucleotide-diphossugar_trans"/>
</dbReference>
<accession>C8W4I8</accession>
<evidence type="ECO:0008006" key="3">
    <source>
        <dbReference type="Google" id="ProtNLM"/>
    </source>
</evidence>
<dbReference type="Gene3D" id="1.25.40.10">
    <property type="entry name" value="Tetratricopeptide repeat domain"/>
    <property type="match status" value="1"/>
</dbReference>
<evidence type="ECO:0000313" key="1">
    <source>
        <dbReference type="EMBL" id="ACV63874.1"/>
    </source>
</evidence>
<dbReference type="CAZy" id="GT2">
    <property type="family name" value="Glycosyltransferase Family 2"/>
</dbReference>
<reference evidence="1 2" key="1">
    <citation type="journal article" date="2009" name="Stand. Genomic Sci.">
        <title>Complete genome sequence of Desulfotomaculum acetoxidans type strain (5575).</title>
        <authorList>
            <person name="Spring S."/>
            <person name="Lapidus A."/>
            <person name="Schroder M."/>
            <person name="Gleim D."/>
            <person name="Sims D."/>
            <person name="Meincke L."/>
            <person name="Glavina Del Rio T."/>
            <person name="Tice H."/>
            <person name="Copeland A."/>
            <person name="Cheng J.F."/>
            <person name="Lucas S."/>
            <person name="Chen F."/>
            <person name="Nolan M."/>
            <person name="Bruce D."/>
            <person name="Goodwin L."/>
            <person name="Pitluck S."/>
            <person name="Ivanova N."/>
            <person name="Mavromatis K."/>
            <person name="Mikhailova N."/>
            <person name="Pati A."/>
            <person name="Chen A."/>
            <person name="Palaniappan K."/>
            <person name="Land M."/>
            <person name="Hauser L."/>
            <person name="Chang Y.J."/>
            <person name="Jeffries C.D."/>
            <person name="Chain P."/>
            <person name="Saunders E."/>
            <person name="Brettin T."/>
            <person name="Detter J.C."/>
            <person name="Goker M."/>
            <person name="Bristow J."/>
            <person name="Eisen J.A."/>
            <person name="Markowitz V."/>
            <person name="Hugenholtz P."/>
            <person name="Kyrpides N.C."/>
            <person name="Klenk H.P."/>
            <person name="Han C."/>
        </authorList>
    </citation>
    <scope>NUCLEOTIDE SEQUENCE [LARGE SCALE GENOMIC DNA]</scope>
    <source>
        <strain evidence="2">ATCC 49208 / DSM 771 / VKM B-1644</strain>
    </source>
</reference>
<sequence length="362" mass="42725">MNKYKVCVYSICKNEEQFVDRWIDSMNEADMIAVCDTGSSDGTVKKLKSRGAVVNSINLDPWRFDVARNISLAFVPFDMDICVCTDLDEVLEAGWRERLENVWTPETTRLRYMYTWKFNEDGSRGATYWYEKIHGRRGYRWVHPIHEILQYYDEKPEIYAYAPAIHLNHFPDPAKSRSQYLSLLELSRNENPNDSSTVFWLGREYMFYGQYDKCIKTLKEHLSLSSAVWDQERCASMRYIARSYNTKGDLAEAKKWLYKAIAECPTVREPYVDMARLGYELKDWPLVYLMLEETLKIKDKPFSYLIEESSWDNTIYDLGSIACYWIGMFEKAYELARIASGMNPHDERLEHNLKIIKERITK</sequence>
<dbReference type="KEGG" id="dae:Dtox_3123"/>
<dbReference type="OrthoDB" id="9815923at2"/>
<protein>
    <recommendedName>
        <fullName evidence="3">Glycosyl transferase family 2</fullName>
    </recommendedName>
</protein>
<keyword evidence="2" id="KW-1185">Reference proteome</keyword>
<dbReference type="HOGENOM" id="CLU_773592_0_0_9"/>
<dbReference type="Proteomes" id="UP000002217">
    <property type="component" value="Chromosome"/>
</dbReference>
<dbReference type="AlphaFoldDB" id="C8W4I8"/>
<dbReference type="eggNOG" id="COG0463">
    <property type="taxonomic scope" value="Bacteria"/>
</dbReference>
<dbReference type="Gene3D" id="3.90.550.10">
    <property type="entry name" value="Spore Coat Polysaccharide Biosynthesis Protein SpsA, Chain A"/>
    <property type="match status" value="1"/>
</dbReference>
<dbReference type="SMR" id="C8W4I8"/>